<protein>
    <recommendedName>
        <fullName evidence="3">TATA-box binding protein</fullName>
    </recommendedName>
</protein>
<reference evidence="1 2" key="1">
    <citation type="submission" date="2023-04" db="EMBL/GenBank/DDBJ databases">
        <title>Clostridium tannerae sp. nov., isolated from the fecal material of an alpaca.</title>
        <authorList>
            <person name="Miller S."/>
            <person name="Hendry M."/>
            <person name="King J."/>
            <person name="Sankaranarayanan K."/>
            <person name="Lawson P.A."/>
        </authorList>
    </citation>
    <scope>NUCLEOTIDE SEQUENCE [LARGE SCALE GENOMIC DNA]</scope>
    <source>
        <strain evidence="1 2">A1-XYC3</strain>
    </source>
</reference>
<sequence length="230" mass="26339">MKKKVLMVTIIPMMMFFLFITELSVNSRKVDLFSEILARTNSNIEECGVTAVFTTDMNRENIVGQILKGLDFYDGWNSSILKNEQTYCVEFGKNSVKGYIETMQYENHNIVKVNIVKCERKNSLSELKSKLQKSIGNQYIDIKYYEYLKGKVENSDIKIVNEQILNVLKDYGVANIDTVSIENGYSTTAYTKQYNSIKSNGKLIDFNYAVCKYSSGNYIIIGTPELIVTY</sequence>
<evidence type="ECO:0000313" key="1">
    <source>
        <dbReference type="EMBL" id="MDW8800666.1"/>
    </source>
</evidence>
<evidence type="ECO:0000313" key="2">
    <source>
        <dbReference type="Proteomes" id="UP001281656"/>
    </source>
</evidence>
<comment type="caution">
    <text evidence="1">The sequence shown here is derived from an EMBL/GenBank/DDBJ whole genome shotgun (WGS) entry which is preliminary data.</text>
</comment>
<accession>A0ABU4JR85</accession>
<dbReference type="Gene3D" id="3.30.360.40">
    <property type="entry name" value="YwmB-like"/>
    <property type="match status" value="1"/>
</dbReference>
<dbReference type="EMBL" id="JARUJP010000005">
    <property type="protein sequence ID" value="MDW8800666.1"/>
    <property type="molecule type" value="Genomic_DNA"/>
</dbReference>
<organism evidence="1 2">
    <name type="scientific">Clostridium tanneri</name>
    <dbReference type="NCBI Taxonomy" id="3037988"/>
    <lineage>
        <taxon>Bacteria</taxon>
        <taxon>Bacillati</taxon>
        <taxon>Bacillota</taxon>
        <taxon>Clostridia</taxon>
        <taxon>Eubacteriales</taxon>
        <taxon>Clostridiaceae</taxon>
        <taxon>Clostridium</taxon>
    </lineage>
</organism>
<name>A0ABU4JR85_9CLOT</name>
<dbReference type="RefSeq" id="WP_318797188.1">
    <property type="nucleotide sequence ID" value="NZ_JARUJP010000005.1"/>
</dbReference>
<gene>
    <name evidence="1" type="ORF">P8V03_05785</name>
</gene>
<proteinExistence type="predicted"/>
<keyword evidence="2" id="KW-1185">Reference proteome</keyword>
<dbReference type="Proteomes" id="UP001281656">
    <property type="component" value="Unassembled WGS sequence"/>
</dbReference>
<dbReference type="InterPro" id="IPR036209">
    <property type="entry name" value="YwmB-like_sf"/>
</dbReference>
<evidence type="ECO:0008006" key="3">
    <source>
        <dbReference type="Google" id="ProtNLM"/>
    </source>
</evidence>
<dbReference type="SUPFAM" id="SSF143842">
    <property type="entry name" value="YwmB-like"/>
    <property type="match status" value="1"/>
</dbReference>